<dbReference type="InterPro" id="IPR004358">
    <property type="entry name" value="Sig_transdc_His_kin-like_C"/>
</dbReference>
<keyword evidence="5" id="KW-0808">Transferase</keyword>
<evidence type="ECO:0000313" key="15">
    <source>
        <dbReference type="EMBL" id="TFB55002.1"/>
    </source>
</evidence>
<dbReference type="PRINTS" id="PR00344">
    <property type="entry name" value="BCTRLSENSOR"/>
</dbReference>
<dbReference type="InterPro" id="IPR050428">
    <property type="entry name" value="TCS_sensor_his_kinase"/>
</dbReference>
<evidence type="ECO:0000256" key="3">
    <source>
        <dbReference type="ARBA" id="ARBA00012438"/>
    </source>
</evidence>
<dbReference type="InterPro" id="IPR003660">
    <property type="entry name" value="HAMP_dom"/>
</dbReference>
<evidence type="ECO:0000259" key="13">
    <source>
        <dbReference type="PROSITE" id="PS50109"/>
    </source>
</evidence>
<comment type="catalytic activity">
    <reaction evidence="1">
        <text>ATP + protein L-histidine = ADP + protein N-phospho-L-histidine.</text>
        <dbReference type="EC" id="2.7.13.3"/>
    </reaction>
</comment>
<keyword evidence="10 12" id="KW-0472">Membrane</keyword>
<dbReference type="InterPro" id="IPR003594">
    <property type="entry name" value="HATPase_dom"/>
</dbReference>
<keyword evidence="9" id="KW-0902">Two-component regulatory system</keyword>
<gene>
    <name evidence="15" type="ORF">E3O23_03005</name>
</gene>
<feature type="domain" description="Histidine kinase" evidence="13">
    <location>
        <begin position="305"/>
        <end position="517"/>
    </location>
</feature>
<dbReference type="EMBL" id="SOEZ01000015">
    <property type="protein sequence ID" value="TFB55002.1"/>
    <property type="molecule type" value="Genomic_DNA"/>
</dbReference>
<dbReference type="SUPFAM" id="SSF47384">
    <property type="entry name" value="Homodimeric domain of signal transducing histidine kinase"/>
    <property type="match status" value="1"/>
</dbReference>
<name>A0A4R8UIT3_9MICO</name>
<keyword evidence="16" id="KW-1185">Reference proteome</keyword>
<dbReference type="SUPFAM" id="SSF158472">
    <property type="entry name" value="HAMP domain-like"/>
    <property type="match status" value="1"/>
</dbReference>
<dbReference type="InterPro" id="IPR036097">
    <property type="entry name" value="HisK_dim/P_sf"/>
</dbReference>
<dbReference type="AlphaFoldDB" id="A0A4R8UIT3"/>
<dbReference type="OrthoDB" id="9786919at2"/>
<dbReference type="SMART" id="SM00304">
    <property type="entry name" value="HAMP"/>
    <property type="match status" value="1"/>
</dbReference>
<evidence type="ECO:0000256" key="8">
    <source>
        <dbReference type="ARBA" id="ARBA00022989"/>
    </source>
</evidence>
<organism evidence="15 16">
    <name type="scientific">Cryobacterium tagatosivorans</name>
    <dbReference type="NCBI Taxonomy" id="1259199"/>
    <lineage>
        <taxon>Bacteria</taxon>
        <taxon>Bacillati</taxon>
        <taxon>Actinomycetota</taxon>
        <taxon>Actinomycetes</taxon>
        <taxon>Micrococcales</taxon>
        <taxon>Microbacteriaceae</taxon>
        <taxon>Cryobacterium</taxon>
    </lineage>
</organism>
<dbReference type="Gene3D" id="6.10.340.10">
    <property type="match status" value="1"/>
</dbReference>
<dbReference type="InterPro" id="IPR003661">
    <property type="entry name" value="HisK_dim/P_dom"/>
</dbReference>
<protein>
    <recommendedName>
        <fullName evidence="3">histidine kinase</fullName>
        <ecNumber evidence="3">2.7.13.3</ecNumber>
    </recommendedName>
</protein>
<dbReference type="CDD" id="cd00082">
    <property type="entry name" value="HisKA"/>
    <property type="match status" value="1"/>
</dbReference>
<keyword evidence="6 12" id="KW-0812">Transmembrane</keyword>
<evidence type="ECO:0000256" key="4">
    <source>
        <dbReference type="ARBA" id="ARBA00022553"/>
    </source>
</evidence>
<evidence type="ECO:0000256" key="10">
    <source>
        <dbReference type="ARBA" id="ARBA00023136"/>
    </source>
</evidence>
<dbReference type="PROSITE" id="PS50109">
    <property type="entry name" value="HIS_KIN"/>
    <property type="match status" value="1"/>
</dbReference>
<dbReference type="CDD" id="cd00075">
    <property type="entry name" value="HATPase"/>
    <property type="match status" value="1"/>
</dbReference>
<dbReference type="CDD" id="cd06225">
    <property type="entry name" value="HAMP"/>
    <property type="match status" value="1"/>
</dbReference>
<evidence type="ECO:0000256" key="9">
    <source>
        <dbReference type="ARBA" id="ARBA00023012"/>
    </source>
</evidence>
<dbReference type="SMART" id="SM00387">
    <property type="entry name" value="HATPase_c"/>
    <property type="match status" value="1"/>
</dbReference>
<dbReference type="Proteomes" id="UP000297866">
    <property type="component" value="Unassembled WGS sequence"/>
</dbReference>
<evidence type="ECO:0000256" key="1">
    <source>
        <dbReference type="ARBA" id="ARBA00000085"/>
    </source>
</evidence>
<evidence type="ECO:0000259" key="14">
    <source>
        <dbReference type="PROSITE" id="PS50885"/>
    </source>
</evidence>
<dbReference type="GO" id="GO:0000155">
    <property type="term" value="F:phosphorelay sensor kinase activity"/>
    <property type="evidence" value="ECO:0007669"/>
    <property type="project" value="InterPro"/>
</dbReference>
<dbReference type="Gene3D" id="1.10.287.130">
    <property type="match status" value="1"/>
</dbReference>
<dbReference type="InterPro" id="IPR005467">
    <property type="entry name" value="His_kinase_dom"/>
</dbReference>
<dbReference type="SUPFAM" id="SSF55874">
    <property type="entry name" value="ATPase domain of HSP90 chaperone/DNA topoisomerase II/histidine kinase"/>
    <property type="match status" value="1"/>
</dbReference>
<keyword evidence="7 15" id="KW-0418">Kinase</keyword>
<feature type="domain" description="HAMP" evidence="14">
    <location>
        <begin position="244"/>
        <end position="297"/>
    </location>
</feature>
<keyword evidence="8 12" id="KW-1133">Transmembrane helix</keyword>
<reference evidence="15 16" key="1">
    <citation type="submission" date="2019-03" db="EMBL/GenBank/DDBJ databases">
        <title>Genomics of glacier-inhabiting Cryobacterium strains.</title>
        <authorList>
            <person name="Liu Q."/>
            <person name="Xin Y.-H."/>
        </authorList>
    </citation>
    <scope>NUCLEOTIDE SEQUENCE [LARGE SCALE GENOMIC DNA]</scope>
    <source>
        <strain evidence="15 16">Sr47</strain>
    </source>
</reference>
<dbReference type="PANTHER" id="PTHR45436:SF5">
    <property type="entry name" value="SENSOR HISTIDINE KINASE TRCS"/>
    <property type="match status" value="1"/>
</dbReference>
<evidence type="ECO:0000256" key="12">
    <source>
        <dbReference type="SAM" id="Phobius"/>
    </source>
</evidence>
<feature type="transmembrane region" description="Helical" evidence="12">
    <location>
        <begin position="28"/>
        <end position="50"/>
    </location>
</feature>
<comment type="caution">
    <text evidence="15">The sequence shown here is derived from an EMBL/GenBank/DDBJ whole genome shotgun (WGS) entry which is preliminary data.</text>
</comment>
<evidence type="ECO:0000256" key="11">
    <source>
        <dbReference type="SAM" id="MobiDB-lite"/>
    </source>
</evidence>
<dbReference type="Pfam" id="PF00512">
    <property type="entry name" value="HisKA"/>
    <property type="match status" value="1"/>
</dbReference>
<evidence type="ECO:0000313" key="16">
    <source>
        <dbReference type="Proteomes" id="UP000297866"/>
    </source>
</evidence>
<dbReference type="PANTHER" id="PTHR45436">
    <property type="entry name" value="SENSOR HISTIDINE KINASE YKOH"/>
    <property type="match status" value="1"/>
</dbReference>
<dbReference type="PROSITE" id="PS50885">
    <property type="entry name" value="HAMP"/>
    <property type="match status" value="1"/>
</dbReference>
<evidence type="ECO:0000256" key="7">
    <source>
        <dbReference type="ARBA" id="ARBA00022777"/>
    </source>
</evidence>
<dbReference type="Gene3D" id="3.30.565.10">
    <property type="entry name" value="Histidine kinase-like ATPase, C-terminal domain"/>
    <property type="match status" value="1"/>
</dbReference>
<evidence type="ECO:0000256" key="5">
    <source>
        <dbReference type="ARBA" id="ARBA00022679"/>
    </source>
</evidence>
<feature type="region of interest" description="Disordered" evidence="11">
    <location>
        <begin position="1"/>
        <end position="20"/>
    </location>
</feature>
<dbReference type="SMART" id="SM00388">
    <property type="entry name" value="HisKA"/>
    <property type="match status" value="1"/>
</dbReference>
<dbReference type="RefSeq" id="WP_134488046.1">
    <property type="nucleotide sequence ID" value="NZ_SOEZ01000015.1"/>
</dbReference>
<evidence type="ECO:0000256" key="6">
    <source>
        <dbReference type="ARBA" id="ARBA00022692"/>
    </source>
</evidence>
<keyword evidence="4" id="KW-0597">Phosphoprotein</keyword>
<dbReference type="Pfam" id="PF00672">
    <property type="entry name" value="HAMP"/>
    <property type="match status" value="1"/>
</dbReference>
<feature type="transmembrane region" description="Helical" evidence="12">
    <location>
        <begin position="224"/>
        <end position="243"/>
    </location>
</feature>
<dbReference type="Pfam" id="PF02518">
    <property type="entry name" value="HATPase_c"/>
    <property type="match status" value="1"/>
</dbReference>
<proteinExistence type="predicted"/>
<sequence length="530" mass="55094">MANARVRRPPGGDQRTGRHRTLSVRSRIVVSILAVAALGLAASGVAAYLVQREGVVAGIDARLLRTVPDLKAIASGATTDSDAAGGARTDATAATTATETTAAATSAAAPTPLASVDAILRVAMKQVIPAANESVLGLIDGKPALVPAANLPFRLDKDAAFVARVLDEADPSQVVIGTAKSTDRTLRYLIVPVSAAGDPSSGLYVAAFDLDAELGLVADSFQTFLRVALAALIVVGLVAWFVAGRLLRPIRLLRDAAAGSTNAADLTERVPVTGHDDVSELATAINGMFDRLQASSISQRRLLDDIGHELKTPITIIRGHLELLDTANAREVEATRDLAIDELDRMSTLVSEISLLASSSAPNFVEPAEVDIESLTAFVGAKASALDPTRTWQAESATVFARIDSRRITQAWLQLADNAAKYSTPGAPISILSDVAETPAGPRLNLSVRDSGPGIAADEQERIFERFRRLESSRRVPGSGLGLSIVSAIAEAHGGSVLLESAPGTGSVFTISIPLVAEAAIPDALVGAEA</sequence>
<dbReference type="GO" id="GO:0005886">
    <property type="term" value="C:plasma membrane"/>
    <property type="evidence" value="ECO:0007669"/>
    <property type="project" value="UniProtKB-SubCell"/>
</dbReference>
<accession>A0A4R8UIT3</accession>
<dbReference type="InterPro" id="IPR036890">
    <property type="entry name" value="HATPase_C_sf"/>
</dbReference>
<dbReference type="EC" id="2.7.13.3" evidence="3"/>
<comment type="subcellular location">
    <subcellularLocation>
        <location evidence="2">Cell membrane</location>
    </subcellularLocation>
</comment>
<evidence type="ECO:0000256" key="2">
    <source>
        <dbReference type="ARBA" id="ARBA00004236"/>
    </source>
</evidence>